<evidence type="ECO:0000313" key="5">
    <source>
        <dbReference type="Proteomes" id="UP000028045"/>
    </source>
</evidence>
<dbReference type="EMBL" id="KL648750">
    <property type="protein sequence ID" value="KEY64216.1"/>
    <property type="molecule type" value="Genomic_DNA"/>
</dbReference>
<feature type="region of interest" description="Disordered" evidence="1">
    <location>
        <begin position="132"/>
        <end position="156"/>
    </location>
</feature>
<feature type="region of interest" description="Disordered" evidence="1">
    <location>
        <begin position="55"/>
        <end position="80"/>
    </location>
</feature>
<evidence type="ECO:0000313" key="4">
    <source>
        <dbReference type="EMBL" id="KEY64216.1"/>
    </source>
</evidence>
<sequence>MQTTLLLAAFAASAAQASNLLPRQTGLDLPIPTDLSLGCATGALPLLGSMPTPPAELVSDASANPQSDPCSFETPSSLSSQYGSYSSEFYSWLSANEDDIQSVYADCPELTSYAALAPICSTELDRLLSGVTQTGTPTESAGETAETEDGGSGAARNGGAAAAALAVAGLVVAVL</sequence>
<evidence type="ECO:0000256" key="1">
    <source>
        <dbReference type="SAM" id="MobiDB-lite"/>
    </source>
</evidence>
<dbReference type="Pfam" id="PF24870">
    <property type="entry name" value="DUF7735"/>
    <property type="match status" value="1"/>
</dbReference>
<feature type="chain" id="PRO_5001770753" description="DUF7735 domain-containing protein" evidence="2">
    <location>
        <begin position="18"/>
        <end position="175"/>
    </location>
</feature>
<dbReference type="HOGENOM" id="CLU_117760_0_0_1"/>
<dbReference type="Proteomes" id="UP000028045">
    <property type="component" value="Unassembled WGS sequence"/>
</dbReference>
<evidence type="ECO:0000256" key="2">
    <source>
        <dbReference type="SAM" id="SignalP"/>
    </source>
</evidence>
<name>A0A084AFY7_STACB</name>
<feature type="domain" description="DUF7735" evidence="3">
    <location>
        <begin position="60"/>
        <end position="110"/>
    </location>
</feature>
<dbReference type="AlphaFoldDB" id="A0A084AFY7"/>
<evidence type="ECO:0000259" key="3">
    <source>
        <dbReference type="Pfam" id="PF24870"/>
    </source>
</evidence>
<keyword evidence="5" id="KW-1185">Reference proteome</keyword>
<dbReference type="InterPro" id="IPR056637">
    <property type="entry name" value="DUF7735"/>
</dbReference>
<proteinExistence type="predicted"/>
<keyword evidence="2" id="KW-0732">Signal</keyword>
<accession>A0A084AFY7</accession>
<gene>
    <name evidence="4" type="ORF">S7711_03505</name>
</gene>
<organism evidence="4 5">
    <name type="scientific">Stachybotrys chartarum (strain CBS 109288 / IBT 7711)</name>
    <name type="common">Toxic black mold</name>
    <name type="synonym">Stilbospora chartarum</name>
    <dbReference type="NCBI Taxonomy" id="1280523"/>
    <lineage>
        <taxon>Eukaryota</taxon>
        <taxon>Fungi</taxon>
        <taxon>Dikarya</taxon>
        <taxon>Ascomycota</taxon>
        <taxon>Pezizomycotina</taxon>
        <taxon>Sordariomycetes</taxon>
        <taxon>Hypocreomycetidae</taxon>
        <taxon>Hypocreales</taxon>
        <taxon>Stachybotryaceae</taxon>
        <taxon>Stachybotrys</taxon>
    </lineage>
</organism>
<dbReference type="OrthoDB" id="3561078at2759"/>
<feature type="compositionally biased region" description="Polar residues" evidence="1">
    <location>
        <begin position="132"/>
        <end position="141"/>
    </location>
</feature>
<feature type="compositionally biased region" description="Polar residues" evidence="1">
    <location>
        <begin position="61"/>
        <end position="75"/>
    </location>
</feature>
<protein>
    <recommendedName>
        <fullName evidence="3">DUF7735 domain-containing protein</fullName>
    </recommendedName>
</protein>
<feature type="signal peptide" evidence="2">
    <location>
        <begin position="1"/>
        <end position="17"/>
    </location>
</feature>
<reference evidence="4 5" key="1">
    <citation type="journal article" date="2014" name="BMC Genomics">
        <title>Comparative genome sequencing reveals chemotype-specific gene clusters in the toxigenic black mold Stachybotrys.</title>
        <authorList>
            <person name="Semeiks J."/>
            <person name="Borek D."/>
            <person name="Otwinowski Z."/>
            <person name="Grishin N.V."/>
        </authorList>
    </citation>
    <scope>NUCLEOTIDE SEQUENCE [LARGE SCALE GENOMIC DNA]</scope>
    <source>
        <strain evidence="5">CBS 109288 / IBT 7711</strain>
    </source>
</reference>